<accession>A0A1B7P2A1</accession>
<dbReference type="AlphaFoldDB" id="A0A1B7P2A1"/>
<feature type="region of interest" description="Disordered" evidence="1">
    <location>
        <begin position="294"/>
        <end position="347"/>
    </location>
</feature>
<feature type="compositionally biased region" description="Acidic residues" evidence="1">
    <location>
        <begin position="294"/>
        <end position="304"/>
    </location>
</feature>
<dbReference type="Proteomes" id="UP000091918">
    <property type="component" value="Unassembled WGS sequence"/>
</dbReference>
<sequence>MLPTEPDDDYDGYKYPEFYLPVITETPVPPNLPTPLIPEFRHKDREYKLLNHLWHVQLGQEQVRHHWNIQALQDFWRTCGPCTFEGRRYGWAPTWIVNALGSLENDLELLQEAADRATLKKRRMGVQARQILEGAGIRVKDAQWVSEEEVKLAVKLAKEDVGEEGCAGDEEVMIKKLLKDKDRGSHREAAAARSRRLRARGETRGRTGWRKGLVIARVVPQRIPLPSSSTVDGVETAKKEFGLAYRQQGFEQKRDRERDRGTMDFHSHLISSFSKRKATSSLLPRDADIRVSEYEVDPGSESEPEQSRSHALLGGDGTELVSVHKEERSYPGEGCFKLTPPASENRK</sequence>
<comment type="caution">
    <text evidence="2">The sequence shown here is derived from an EMBL/GenBank/DDBJ whole genome shotgun (WGS) entry which is preliminary data.</text>
</comment>
<dbReference type="EMBL" id="LGUA01000232">
    <property type="protein sequence ID" value="OAX82977.1"/>
    <property type="molecule type" value="Genomic_DNA"/>
</dbReference>
<proteinExistence type="predicted"/>
<organism evidence="2 3">
    <name type="scientific">Emergomyces africanus</name>
    <dbReference type="NCBI Taxonomy" id="1955775"/>
    <lineage>
        <taxon>Eukaryota</taxon>
        <taxon>Fungi</taxon>
        <taxon>Dikarya</taxon>
        <taxon>Ascomycota</taxon>
        <taxon>Pezizomycotina</taxon>
        <taxon>Eurotiomycetes</taxon>
        <taxon>Eurotiomycetidae</taxon>
        <taxon>Onygenales</taxon>
        <taxon>Ajellomycetaceae</taxon>
        <taxon>Emergomyces</taxon>
    </lineage>
</organism>
<dbReference type="OrthoDB" id="4184908at2759"/>
<evidence type="ECO:0000313" key="3">
    <source>
        <dbReference type="Proteomes" id="UP000091918"/>
    </source>
</evidence>
<keyword evidence="3" id="KW-1185">Reference proteome</keyword>
<name>A0A1B7P2A1_9EURO</name>
<evidence type="ECO:0000313" key="2">
    <source>
        <dbReference type="EMBL" id="OAX82977.1"/>
    </source>
</evidence>
<reference evidence="2 3" key="1">
    <citation type="submission" date="2015-07" db="EMBL/GenBank/DDBJ databases">
        <title>Emmonsia species relationships and genome sequence.</title>
        <authorList>
            <person name="Cuomo C.A."/>
            <person name="Schwartz I.S."/>
            <person name="Kenyon C."/>
            <person name="de Hoog G.S."/>
            <person name="Govender N.P."/>
            <person name="Botha A."/>
            <person name="Moreno L."/>
            <person name="de Vries M."/>
            <person name="Munoz J.F."/>
            <person name="Stielow J.B."/>
        </authorList>
    </citation>
    <scope>NUCLEOTIDE SEQUENCE [LARGE SCALE GENOMIC DNA]</scope>
    <source>
        <strain evidence="2 3">CBS 136260</strain>
    </source>
</reference>
<gene>
    <name evidence="2" type="ORF">ACJ72_02677</name>
</gene>
<evidence type="ECO:0000256" key="1">
    <source>
        <dbReference type="SAM" id="MobiDB-lite"/>
    </source>
</evidence>
<protein>
    <submittedName>
        <fullName evidence="2">Uncharacterized protein</fullName>
    </submittedName>
</protein>